<sequence length="161" mass="18504">MKYIQLQLIFLSLEILYLGGQRVNLQIKCRKFGYEMQTLRSATKCLSWNRDNVTFTEAKEHCEANGGFLATFKTEDEVALATTSKIWHFWVGLDDMQSQGMYRWHDDGTIAQNVKDIFKFQDMTRRPISADCASFMPSFSSHILTFCDTKAGFVCEIRAAS</sequence>
<gene>
    <name evidence="3" type="primary">106056017</name>
</gene>
<organism evidence="3 4">
    <name type="scientific">Biomphalaria glabrata</name>
    <name type="common">Bloodfluke planorb</name>
    <name type="synonym">Freshwater snail</name>
    <dbReference type="NCBI Taxonomy" id="6526"/>
    <lineage>
        <taxon>Eukaryota</taxon>
        <taxon>Metazoa</taxon>
        <taxon>Spiralia</taxon>
        <taxon>Lophotrochozoa</taxon>
        <taxon>Mollusca</taxon>
        <taxon>Gastropoda</taxon>
        <taxon>Heterobranchia</taxon>
        <taxon>Euthyneura</taxon>
        <taxon>Panpulmonata</taxon>
        <taxon>Hygrophila</taxon>
        <taxon>Lymnaeoidea</taxon>
        <taxon>Planorbidae</taxon>
        <taxon>Biomphalaria</taxon>
    </lineage>
</organism>
<dbReference type="SMART" id="SM00034">
    <property type="entry name" value="CLECT"/>
    <property type="match status" value="1"/>
</dbReference>
<name>A0A2C9KEE1_BIOGL</name>
<dbReference type="SUPFAM" id="SSF56436">
    <property type="entry name" value="C-type lectin-like"/>
    <property type="match status" value="1"/>
</dbReference>
<evidence type="ECO:0000313" key="4">
    <source>
        <dbReference type="Proteomes" id="UP000076420"/>
    </source>
</evidence>
<reference evidence="3" key="1">
    <citation type="submission" date="2020-05" db="UniProtKB">
        <authorList>
            <consortium name="EnsemblMetazoa"/>
        </authorList>
    </citation>
    <scope>IDENTIFICATION</scope>
    <source>
        <strain evidence="3">BB02</strain>
    </source>
</reference>
<accession>A0A2C9KEE1</accession>
<dbReference type="KEGG" id="bgt:106056017"/>
<dbReference type="InterPro" id="IPR050801">
    <property type="entry name" value="Ca-Dep_Lectins_ImmuneDev"/>
</dbReference>
<dbReference type="CDD" id="cd00037">
    <property type="entry name" value="CLECT"/>
    <property type="match status" value="1"/>
</dbReference>
<feature type="domain" description="C-type lectin" evidence="2">
    <location>
        <begin position="41"/>
        <end position="156"/>
    </location>
</feature>
<evidence type="ECO:0000256" key="1">
    <source>
        <dbReference type="SAM" id="SignalP"/>
    </source>
</evidence>
<keyword evidence="1" id="KW-0732">Signal</keyword>
<dbReference type="VEuPathDB" id="VectorBase:BGLAX_044235"/>
<dbReference type="PROSITE" id="PS50041">
    <property type="entry name" value="C_TYPE_LECTIN_2"/>
    <property type="match status" value="1"/>
</dbReference>
<feature type="chain" id="PRO_5012564619" description="C-type lectin domain-containing protein" evidence="1">
    <location>
        <begin position="21"/>
        <end position="161"/>
    </location>
</feature>
<dbReference type="InterPro" id="IPR016187">
    <property type="entry name" value="CTDL_fold"/>
</dbReference>
<evidence type="ECO:0000313" key="3">
    <source>
        <dbReference type="EnsemblMetazoa" id="BGLB018152-PA"/>
    </source>
</evidence>
<dbReference type="InterPro" id="IPR001304">
    <property type="entry name" value="C-type_lectin-like"/>
</dbReference>
<dbReference type="PANTHER" id="PTHR22801">
    <property type="entry name" value="LITHOSTATHINE"/>
    <property type="match status" value="1"/>
</dbReference>
<evidence type="ECO:0000259" key="2">
    <source>
        <dbReference type="PROSITE" id="PS50041"/>
    </source>
</evidence>
<dbReference type="Gene3D" id="3.10.100.10">
    <property type="entry name" value="Mannose-Binding Protein A, subunit A"/>
    <property type="match status" value="1"/>
</dbReference>
<dbReference type="EnsemblMetazoa" id="BGLB018152-RA">
    <property type="protein sequence ID" value="BGLB018152-PA"/>
    <property type="gene ID" value="BGLB018152"/>
</dbReference>
<feature type="signal peptide" evidence="1">
    <location>
        <begin position="1"/>
        <end position="20"/>
    </location>
</feature>
<protein>
    <recommendedName>
        <fullName evidence="2">C-type lectin domain-containing protein</fullName>
    </recommendedName>
</protein>
<proteinExistence type="predicted"/>
<dbReference type="Proteomes" id="UP000076420">
    <property type="component" value="Unassembled WGS sequence"/>
</dbReference>
<dbReference type="RefSeq" id="XP_013068018.2">
    <property type="nucleotide sequence ID" value="XM_013212564.2"/>
</dbReference>
<dbReference type="InterPro" id="IPR016186">
    <property type="entry name" value="C-type_lectin-like/link_sf"/>
</dbReference>
<dbReference type="PANTHER" id="PTHR22801:SF63">
    <property type="entry name" value="C-TYPE LECTIN DOMAIN-CONTAINING PROTEIN"/>
    <property type="match status" value="1"/>
</dbReference>
<dbReference type="Pfam" id="PF00059">
    <property type="entry name" value="Lectin_C"/>
    <property type="match status" value="1"/>
</dbReference>
<dbReference type="AlphaFoldDB" id="A0A2C9KEE1"/>
<dbReference type="OrthoDB" id="7357196at2759"/>
<dbReference type="VEuPathDB" id="VectorBase:BGLB018152"/>